<sequence length="438" mass="50994">DDDDDDDDDDDEGNEDQNDAEGNVFVLLKTRLFVYLFMLLTVISHYNTSKNDSIAIKRENEAIKQSSMEEKSIGYDILISKTIPEVINNDDDDDDEENEMASTTITSARNDQDGKSPSTTSSLHKLCHMFQDMIDQLKKAEIRDLKTILTEHNEVKKTFLHSSSFHIDDDDQEPTIIEQSHLRKPTTIKQQRISRTVSIVLRVYHRSGTRGHRIGCVRHYRIQSTNLKRFMRKTEKVAKKRMIQSTKNIVPTSIVEHSENRTERSRSTGDALIHPSGSKPPLCRLTNNRSHSLTLNDQMEQVNEDNRVEVEQKDSDNDSTGDDNLVENNHHLNKQLPSRSSWRRKNFYKRRESLDEYLQRKVFRIEPSNEQSPLIMMDNNRILKFQSNNPWLNYIKTCGQKITWESLTTEQILMYESMFELIITEKSYLVVCNCDCNL</sequence>
<reference evidence="3 4" key="1">
    <citation type="submission" date="2017-03" db="EMBL/GenBank/DDBJ databases">
        <title>Genome Survey of Euroglyphus maynei.</title>
        <authorList>
            <person name="Arlian L.G."/>
            <person name="Morgan M.S."/>
            <person name="Rider S.D."/>
        </authorList>
    </citation>
    <scope>NUCLEOTIDE SEQUENCE [LARGE SCALE GENOMIC DNA]</scope>
    <source>
        <strain evidence="3">Arlian Lab</strain>
        <tissue evidence="3">Whole body</tissue>
    </source>
</reference>
<dbReference type="OrthoDB" id="27593at2759"/>
<name>A0A1Y3B874_EURMA</name>
<feature type="region of interest" description="Disordered" evidence="1">
    <location>
        <begin position="241"/>
        <end position="288"/>
    </location>
</feature>
<dbReference type="Proteomes" id="UP000194236">
    <property type="component" value="Unassembled WGS sequence"/>
</dbReference>
<feature type="region of interest" description="Disordered" evidence="1">
    <location>
        <begin position="306"/>
        <end position="338"/>
    </location>
</feature>
<feature type="region of interest" description="Disordered" evidence="1">
    <location>
        <begin position="86"/>
        <end position="121"/>
    </location>
</feature>
<gene>
    <name evidence="3" type="ORF">BLA29_004974</name>
</gene>
<feature type="compositionally biased region" description="Basic and acidic residues" evidence="1">
    <location>
        <begin position="306"/>
        <end position="316"/>
    </location>
</feature>
<keyword evidence="2" id="KW-0472">Membrane</keyword>
<feature type="compositionally biased region" description="Acidic residues" evidence="1">
    <location>
        <begin position="1"/>
        <end position="19"/>
    </location>
</feature>
<comment type="caution">
    <text evidence="3">The sequence shown here is derived from an EMBL/GenBank/DDBJ whole genome shotgun (WGS) entry which is preliminary data.</text>
</comment>
<feature type="non-terminal residue" evidence="3">
    <location>
        <position position="1"/>
    </location>
</feature>
<feature type="compositionally biased region" description="Polar residues" evidence="1">
    <location>
        <begin position="100"/>
        <end position="121"/>
    </location>
</feature>
<evidence type="ECO:0000313" key="4">
    <source>
        <dbReference type="Proteomes" id="UP000194236"/>
    </source>
</evidence>
<keyword evidence="4" id="KW-1185">Reference proteome</keyword>
<feature type="region of interest" description="Disordered" evidence="1">
    <location>
        <begin position="1"/>
        <end position="20"/>
    </location>
</feature>
<feature type="transmembrane region" description="Helical" evidence="2">
    <location>
        <begin position="32"/>
        <end position="48"/>
    </location>
</feature>
<keyword evidence="2" id="KW-1133">Transmembrane helix</keyword>
<evidence type="ECO:0000256" key="1">
    <source>
        <dbReference type="SAM" id="MobiDB-lite"/>
    </source>
</evidence>
<dbReference type="AlphaFoldDB" id="A0A1Y3B874"/>
<proteinExistence type="predicted"/>
<dbReference type="EMBL" id="MUJZ01038457">
    <property type="protein sequence ID" value="OTF76234.1"/>
    <property type="molecule type" value="Genomic_DNA"/>
</dbReference>
<evidence type="ECO:0000313" key="3">
    <source>
        <dbReference type="EMBL" id="OTF76234.1"/>
    </source>
</evidence>
<feature type="compositionally biased region" description="Basic and acidic residues" evidence="1">
    <location>
        <begin position="256"/>
        <end position="267"/>
    </location>
</feature>
<evidence type="ECO:0000256" key="2">
    <source>
        <dbReference type="SAM" id="Phobius"/>
    </source>
</evidence>
<protein>
    <submittedName>
        <fullName evidence="3">Uncharacterized protein</fullName>
    </submittedName>
</protein>
<keyword evidence="2" id="KW-0812">Transmembrane</keyword>
<organism evidence="3 4">
    <name type="scientific">Euroglyphus maynei</name>
    <name type="common">Mayne's house dust mite</name>
    <dbReference type="NCBI Taxonomy" id="6958"/>
    <lineage>
        <taxon>Eukaryota</taxon>
        <taxon>Metazoa</taxon>
        <taxon>Ecdysozoa</taxon>
        <taxon>Arthropoda</taxon>
        <taxon>Chelicerata</taxon>
        <taxon>Arachnida</taxon>
        <taxon>Acari</taxon>
        <taxon>Acariformes</taxon>
        <taxon>Sarcoptiformes</taxon>
        <taxon>Astigmata</taxon>
        <taxon>Psoroptidia</taxon>
        <taxon>Analgoidea</taxon>
        <taxon>Pyroglyphidae</taxon>
        <taxon>Pyroglyphinae</taxon>
        <taxon>Euroglyphus</taxon>
    </lineage>
</organism>
<feature type="compositionally biased region" description="Acidic residues" evidence="1">
    <location>
        <begin position="88"/>
        <end position="99"/>
    </location>
</feature>
<accession>A0A1Y3B874</accession>